<evidence type="ECO:0000313" key="6">
    <source>
        <dbReference type="Proteomes" id="UP000242188"/>
    </source>
</evidence>
<feature type="domain" description="Ig-like" evidence="4">
    <location>
        <begin position="909"/>
        <end position="1007"/>
    </location>
</feature>
<feature type="domain" description="Ig-like" evidence="4">
    <location>
        <begin position="1314"/>
        <end position="1409"/>
    </location>
</feature>
<feature type="domain" description="Ig-like" evidence="4">
    <location>
        <begin position="823"/>
        <end position="903"/>
    </location>
</feature>
<feature type="domain" description="Ig-like" evidence="4">
    <location>
        <begin position="108"/>
        <end position="202"/>
    </location>
</feature>
<evidence type="ECO:0000313" key="5">
    <source>
        <dbReference type="EMBL" id="OWF54318.1"/>
    </source>
</evidence>
<dbReference type="GO" id="GO:0030424">
    <property type="term" value="C:axon"/>
    <property type="evidence" value="ECO:0007669"/>
    <property type="project" value="TreeGrafter"/>
</dbReference>
<keyword evidence="6" id="KW-1185">Reference proteome</keyword>
<dbReference type="SUPFAM" id="SSF48726">
    <property type="entry name" value="Immunoglobulin"/>
    <property type="match status" value="17"/>
</dbReference>
<feature type="domain" description="Ig-like" evidence="4">
    <location>
        <begin position="1599"/>
        <end position="1682"/>
    </location>
</feature>
<evidence type="ECO:0000256" key="1">
    <source>
        <dbReference type="ARBA" id="ARBA00022729"/>
    </source>
</evidence>
<gene>
    <name evidence="5" type="ORF">KP79_PYT00347</name>
</gene>
<keyword evidence="2" id="KW-1015">Disulfide bond</keyword>
<feature type="domain" description="Ig-like" evidence="4">
    <location>
        <begin position="609"/>
        <end position="703"/>
    </location>
</feature>
<dbReference type="PANTHER" id="PTHR45080">
    <property type="entry name" value="CONTACTIN 5"/>
    <property type="match status" value="1"/>
</dbReference>
<dbReference type="InterPro" id="IPR013098">
    <property type="entry name" value="Ig_I-set"/>
</dbReference>
<feature type="domain" description="Ig-like" evidence="4">
    <location>
        <begin position="308"/>
        <end position="403"/>
    </location>
</feature>
<feature type="domain" description="Ig-like" evidence="4">
    <location>
        <begin position="1213"/>
        <end position="1308"/>
    </location>
</feature>
<feature type="domain" description="Ig-like" evidence="4">
    <location>
        <begin position="407"/>
        <end position="502"/>
    </location>
</feature>
<dbReference type="Pfam" id="PF13927">
    <property type="entry name" value="Ig_3"/>
    <property type="match status" value="11"/>
</dbReference>
<dbReference type="InterPro" id="IPR003598">
    <property type="entry name" value="Ig_sub2"/>
</dbReference>
<dbReference type="GO" id="GO:0005886">
    <property type="term" value="C:plasma membrane"/>
    <property type="evidence" value="ECO:0007669"/>
    <property type="project" value="TreeGrafter"/>
</dbReference>
<keyword evidence="3" id="KW-0812">Transmembrane</keyword>
<dbReference type="GO" id="GO:0043025">
    <property type="term" value="C:neuronal cell body"/>
    <property type="evidence" value="ECO:0007669"/>
    <property type="project" value="TreeGrafter"/>
</dbReference>
<dbReference type="InterPro" id="IPR013783">
    <property type="entry name" value="Ig-like_fold"/>
</dbReference>
<organism evidence="5 6">
    <name type="scientific">Mizuhopecten yessoensis</name>
    <name type="common">Japanese scallop</name>
    <name type="synonym">Patinopecten yessoensis</name>
    <dbReference type="NCBI Taxonomy" id="6573"/>
    <lineage>
        <taxon>Eukaryota</taxon>
        <taxon>Metazoa</taxon>
        <taxon>Spiralia</taxon>
        <taxon>Lophotrochozoa</taxon>
        <taxon>Mollusca</taxon>
        <taxon>Bivalvia</taxon>
        <taxon>Autobranchia</taxon>
        <taxon>Pteriomorphia</taxon>
        <taxon>Pectinida</taxon>
        <taxon>Pectinoidea</taxon>
        <taxon>Pectinidae</taxon>
        <taxon>Mizuhopecten</taxon>
    </lineage>
</organism>
<dbReference type="Pfam" id="PF07686">
    <property type="entry name" value="V-set"/>
    <property type="match status" value="1"/>
</dbReference>
<dbReference type="Proteomes" id="UP000242188">
    <property type="component" value="Unassembled WGS sequence"/>
</dbReference>
<feature type="domain" description="Ig-like" evidence="4">
    <location>
        <begin position="1514"/>
        <end position="1594"/>
    </location>
</feature>
<accession>A0A210QZY2</accession>
<dbReference type="InterPro" id="IPR013106">
    <property type="entry name" value="Ig_V-set"/>
</dbReference>
<evidence type="ECO:0000259" key="4">
    <source>
        <dbReference type="PROSITE" id="PS50835"/>
    </source>
</evidence>
<dbReference type="SMART" id="SM00406">
    <property type="entry name" value="IGv"/>
    <property type="match status" value="13"/>
</dbReference>
<feature type="domain" description="Ig-like" evidence="4">
    <location>
        <begin position="709"/>
        <end position="803"/>
    </location>
</feature>
<dbReference type="SMART" id="SM00408">
    <property type="entry name" value="IGc2"/>
    <property type="match status" value="17"/>
</dbReference>
<sequence>MHIFPDIPTVTISQNAYSTNTGNSITLGCTVSANPTHTTVFWQRNVNSGTQSITIDGVNYSGSTVNSPSLTVLNANTADSGSYTCFATNSVGTGQSSATSLTVSGNIPTVIISQNAYRTNTGNSITLGCTVSANPARTTVFWQRNVNSGTQTITIDGVNYSGSTVNSPSLTVLNANTADSGTYTCFATNSVGTGQSSATTLTVSGNIPTVTISQNAYSTNTGNSITLGCTVSANPTHTNVFWQRNVNSGTQTITIDGVNYSGSTVNSPSLTVLNANTADSGTYTCFATNSVGNGQSSATTLTVTGSLPVVTVAQSSYTITTGGTITLVCTVSANPSASSVSWRRLVGGVSTAISVSGTKYSGVSLSNPSLTISNSQNSDEGFYICQATNIVGTGESTTYLTVSGNIPVVTIPQNAYSILTGGSIVIDCTVTAVPAHTSVTWRKTLTDGTTSILQIDGVNYSGGTVNSPSLSVNNADSSDIGFYVCTATNSIGTGTSSQAYLSVTGAPPTATVAQTAYTIITGASVTLQCSVFGTPAVTGVTWTRTFTNGASNTISINSQKYAGSTVNNPSLTIFNTDSNDQGTYVCTATNTLGSGQSQTVSLSVTGNPPTVTVSQTQYTAITGSSVTLQCSVTAVPAATSVYWERTSNGFTNQLTIDQVQYGGSTINSPSLVIYNANSADSGVYICKATNSIGTGQSQGVTVTFTGSLPVVNIQQATYTVNTGASVTLVCTVTATPQATSVTWRRTIGGVPTVIGINGGKYNGGSVNTPSLFISSTSSSDIGSYTCQATNAVGTGTSSDTYLDVVGSLLAVQVAQSFYTVPRGQSVTLVCTVSGTPSATSVTWRRTSGGFTNNVNIDNNKYQGSSINSPSLVINNADSVDTGTYVCTATNSVGTATSSQTTLSVTGEIPTVTIPSPSYSIVTGSSITITCTVTANPQHTSVSWTRTDNVNSNAVSIVIDGTTYSGGSVNNPSLTINSASSANQGYYVCRATNSIGTGTSGQSYLTVTGALPSVTIPSNAYSVITGSTIQIPCAVVASPFANTVTWTKSAGTNSAISIISIDGSKYQGGAPNLPSLTITNANTNDQAYYRCSAANSVGSAESILTYLTVSGNVPAVTISQPQYSTVLGTSVTIDCTVTSTPQANTVAWERVIGGQTTTLTIDGTKFVGSSVNNPSLTITDASTNDMGYYVCTAINNVGVGRSAQAYLTVDGLVAAVVISRPSYSFVLGETAVIDCDYSSSPDATSVYWQKIVDTQTTRINTFNTNKYSGSTLSNPSLTITNTDSSDQAFYRCVVVNSVGEGRSNQAYLYITGNIPSVTVPQSSYSVSLDDTVTITCTVSAVPSATTVTWEYIDSNGVNSNVNVGNSRYSGGTLANPSLVISTARLSDQGTYRCKASNSVGTGESQQVYLYVTGTLPSVRVTVSAYTVDVDTTATLACIVDASPAATSVYWTKIVDGVSSTISTTTNKYSGSTVGSPSLIVYSLVLGDEGSYRCNAINTVGTGQSGLTSLIVAYAPRNTVVNPTSVTTREGQSATSECITDANPAATFQWVKDNTNQVVGVGKILLITNVDRGHDSSYSCIATNSQGSQTAKFELDVQYKPISTVTVAQAAVLLSLNAQRDIECNTVANPAVQTYRWQKDGNSIANANSLIYRVVATDSNSYGVYTCYATNTIGESSAIAYTVSSGEVSPTVTPTVDGISAGLVVAIVISALVLILIIIIIVCCCVSRGVCREEAVERQRVIVEKPRPMQYINPAPMILPRQEMITMDDGFYRTPTPQYQYTPQLAYYETEGSRKSMQ</sequence>
<dbReference type="Pfam" id="PF07679">
    <property type="entry name" value="I-set"/>
    <property type="match status" value="4"/>
</dbReference>
<name>A0A210QZY2_MIZYE</name>
<dbReference type="InterPro" id="IPR036179">
    <property type="entry name" value="Ig-like_dom_sf"/>
</dbReference>
<dbReference type="SMART" id="SM00409">
    <property type="entry name" value="IG"/>
    <property type="match status" value="17"/>
</dbReference>
<dbReference type="EMBL" id="NEDP02001087">
    <property type="protein sequence ID" value="OWF54318.1"/>
    <property type="molecule type" value="Genomic_DNA"/>
</dbReference>
<dbReference type="GO" id="GO:0007156">
    <property type="term" value="P:homophilic cell adhesion via plasma membrane adhesion molecules"/>
    <property type="evidence" value="ECO:0007669"/>
    <property type="project" value="TreeGrafter"/>
</dbReference>
<evidence type="ECO:0000256" key="3">
    <source>
        <dbReference type="SAM" id="Phobius"/>
    </source>
</evidence>
<feature type="domain" description="Ig-like" evidence="4">
    <location>
        <begin position="1113"/>
        <end position="1207"/>
    </location>
</feature>
<feature type="domain" description="Ig-like" evidence="4">
    <location>
        <begin position="1415"/>
        <end position="1506"/>
    </location>
</feature>
<feature type="domain" description="Ig-like" evidence="4">
    <location>
        <begin position="208"/>
        <end position="302"/>
    </location>
</feature>
<feature type="domain" description="Ig-like" evidence="4">
    <location>
        <begin position="508"/>
        <end position="603"/>
    </location>
</feature>
<feature type="domain" description="Ig-like" evidence="4">
    <location>
        <begin position="1011"/>
        <end position="1109"/>
    </location>
</feature>
<feature type="domain" description="Ig-like" evidence="4">
    <location>
        <begin position="8"/>
        <end position="104"/>
    </location>
</feature>
<dbReference type="PANTHER" id="PTHR45080:SF8">
    <property type="entry name" value="IG-LIKE DOMAIN-CONTAINING PROTEIN"/>
    <property type="match status" value="1"/>
</dbReference>
<keyword evidence="3" id="KW-1133">Transmembrane helix</keyword>
<protein>
    <submittedName>
        <fullName evidence="5">Basement membrane-specific heparan sulfate proteoglycan core protein</fullName>
    </submittedName>
</protein>
<dbReference type="GO" id="GO:0008046">
    <property type="term" value="F:axon guidance receptor activity"/>
    <property type="evidence" value="ECO:0007669"/>
    <property type="project" value="TreeGrafter"/>
</dbReference>
<dbReference type="InterPro" id="IPR007110">
    <property type="entry name" value="Ig-like_dom"/>
</dbReference>
<keyword evidence="3" id="KW-0472">Membrane</keyword>
<dbReference type="OrthoDB" id="6150053at2759"/>
<dbReference type="InterPro" id="IPR050958">
    <property type="entry name" value="Cell_Adh-Cytoskel_Orgn"/>
</dbReference>
<feature type="transmembrane region" description="Helical" evidence="3">
    <location>
        <begin position="1701"/>
        <end position="1728"/>
    </location>
</feature>
<dbReference type="InterPro" id="IPR003599">
    <property type="entry name" value="Ig_sub"/>
</dbReference>
<evidence type="ECO:0000256" key="2">
    <source>
        <dbReference type="ARBA" id="ARBA00023157"/>
    </source>
</evidence>
<dbReference type="PROSITE" id="PS50835">
    <property type="entry name" value="IG_LIKE"/>
    <property type="match status" value="17"/>
</dbReference>
<comment type="caution">
    <text evidence="5">The sequence shown here is derived from an EMBL/GenBank/DDBJ whole genome shotgun (WGS) entry which is preliminary data.</text>
</comment>
<proteinExistence type="predicted"/>
<dbReference type="STRING" id="6573.A0A210QZY2"/>
<keyword evidence="1" id="KW-0732">Signal</keyword>
<reference evidence="5 6" key="1">
    <citation type="journal article" date="2017" name="Nat. Ecol. Evol.">
        <title>Scallop genome provides insights into evolution of bilaterian karyotype and development.</title>
        <authorList>
            <person name="Wang S."/>
            <person name="Zhang J."/>
            <person name="Jiao W."/>
            <person name="Li J."/>
            <person name="Xun X."/>
            <person name="Sun Y."/>
            <person name="Guo X."/>
            <person name="Huan P."/>
            <person name="Dong B."/>
            <person name="Zhang L."/>
            <person name="Hu X."/>
            <person name="Sun X."/>
            <person name="Wang J."/>
            <person name="Zhao C."/>
            <person name="Wang Y."/>
            <person name="Wang D."/>
            <person name="Huang X."/>
            <person name="Wang R."/>
            <person name="Lv J."/>
            <person name="Li Y."/>
            <person name="Zhang Z."/>
            <person name="Liu B."/>
            <person name="Lu W."/>
            <person name="Hui Y."/>
            <person name="Liang J."/>
            <person name="Zhou Z."/>
            <person name="Hou R."/>
            <person name="Li X."/>
            <person name="Liu Y."/>
            <person name="Li H."/>
            <person name="Ning X."/>
            <person name="Lin Y."/>
            <person name="Zhao L."/>
            <person name="Xing Q."/>
            <person name="Dou J."/>
            <person name="Li Y."/>
            <person name="Mao J."/>
            <person name="Guo H."/>
            <person name="Dou H."/>
            <person name="Li T."/>
            <person name="Mu C."/>
            <person name="Jiang W."/>
            <person name="Fu Q."/>
            <person name="Fu X."/>
            <person name="Miao Y."/>
            <person name="Liu J."/>
            <person name="Yu Q."/>
            <person name="Li R."/>
            <person name="Liao H."/>
            <person name="Li X."/>
            <person name="Kong Y."/>
            <person name="Jiang Z."/>
            <person name="Chourrout D."/>
            <person name="Li R."/>
            <person name="Bao Z."/>
        </authorList>
    </citation>
    <scope>NUCLEOTIDE SEQUENCE [LARGE SCALE GENOMIC DNA]</scope>
    <source>
        <strain evidence="5 6">PY_sf001</strain>
    </source>
</reference>
<dbReference type="Gene3D" id="2.60.40.10">
    <property type="entry name" value="Immunoglobulins"/>
    <property type="match status" value="17"/>
</dbReference>
<dbReference type="GO" id="GO:0050808">
    <property type="term" value="P:synapse organization"/>
    <property type="evidence" value="ECO:0007669"/>
    <property type="project" value="TreeGrafter"/>
</dbReference>